<evidence type="ECO:0000313" key="2">
    <source>
        <dbReference type="Proteomes" id="UP001154860"/>
    </source>
</evidence>
<organism evidence="1 2">
    <name type="scientific">Pseudomonas lactucae</name>
    <dbReference type="NCBI Taxonomy" id="2813360"/>
    <lineage>
        <taxon>Bacteria</taxon>
        <taxon>Pseudomonadati</taxon>
        <taxon>Pseudomonadota</taxon>
        <taxon>Gammaproteobacteria</taxon>
        <taxon>Pseudomonadales</taxon>
        <taxon>Pseudomonadaceae</taxon>
        <taxon>Pseudomonas</taxon>
    </lineage>
</organism>
<evidence type="ECO:0000313" key="1">
    <source>
        <dbReference type="EMBL" id="MBN2976566.1"/>
    </source>
</evidence>
<comment type="caution">
    <text evidence="1">The sequence shown here is derived from an EMBL/GenBank/DDBJ whole genome shotgun (WGS) entry which is preliminary data.</text>
</comment>
<reference evidence="1 2" key="1">
    <citation type="journal article" date="2021" name="Int. J. Syst. Evol. Microbiol.">
        <title>Pseudomonas lactucae sp. nov., a pathogen causing bacterial rot of lettuce in Japan.</title>
        <authorList>
            <person name="Sawada H."/>
            <person name="Fujikawa T."/>
            <person name="Satou M."/>
        </authorList>
    </citation>
    <scope>NUCLEOTIDE SEQUENCE [LARGE SCALE GENOMIC DNA]</scope>
    <source>
        <strain evidence="1 2">MAFF 301381</strain>
    </source>
</reference>
<dbReference type="EMBL" id="JAFHKJ010000046">
    <property type="protein sequence ID" value="MBN2976566.1"/>
    <property type="molecule type" value="Genomic_DNA"/>
</dbReference>
<dbReference type="AlphaFoldDB" id="A0A9X1C4Z5"/>
<accession>A0A9X1C4Z5</accession>
<gene>
    <name evidence="1" type="ORF">JWR99_11580</name>
</gene>
<name>A0A9X1C4Z5_9PSED</name>
<keyword evidence="2" id="KW-1185">Reference proteome</keyword>
<sequence length="140" mass="16066">MSYFDEELTTELRFHGIQFTTLHPSDHTSIVREINEKIPFSGSKISWTKLKNSINFGHELQDLAFSRLSNEIQKVADDTIIILSDSVCDEAYCTNTKNLEKTLRIFSEIPQHTYITSKSLTWIACISFEGQLDFAKLLSE</sequence>
<reference evidence="1 2" key="2">
    <citation type="journal article" date="2023" name="Plant Pathol.">
        <title>Dismantling and reorganizing Pseudomonas marginalis sensu#lato.</title>
        <authorList>
            <person name="Sawada H."/>
            <person name="Fujikawa T."/>
            <person name="Satou M."/>
        </authorList>
    </citation>
    <scope>NUCLEOTIDE SEQUENCE [LARGE SCALE GENOMIC DNA]</scope>
    <source>
        <strain evidence="1 2">MAFF 301381</strain>
    </source>
</reference>
<dbReference type="RefSeq" id="WP_205491122.1">
    <property type="nucleotide sequence ID" value="NZ_JAFHKI010000121.1"/>
</dbReference>
<protein>
    <submittedName>
        <fullName evidence="1">Uncharacterized protein</fullName>
    </submittedName>
</protein>
<dbReference type="Proteomes" id="UP001154860">
    <property type="component" value="Unassembled WGS sequence"/>
</dbReference>
<proteinExistence type="predicted"/>